<keyword evidence="1" id="KW-0805">Transcription regulation</keyword>
<accession>A0A4R6KMF2</accession>
<dbReference type="InterPro" id="IPR009057">
    <property type="entry name" value="Homeodomain-like_sf"/>
</dbReference>
<dbReference type="PROSITE" id="PS01081">
    <property type="entry name" value="HTH_TETR_1"/>
    <property type="match status" value="1"/>
</dbReference>
<dbReference type="Pfam" id="PF00440">
    <property type="entry name" value="TetR_N"/>
    <property type="match status" value="1"/>
</dbReference>
<evidence type="ECO:0000256" key="2">
    <source>
        <dbReference type="ARBA" id="ARBA00023125"/>
    </source>
</evidence>
<organism evidence="6 7">
    <name type="scientific">Kribbella caucasensis</name>
    <dbReference type="NCBI Taxonomy" id="2512215"/>
    <lineage>
        <taxon>Bacteria</taxon>
        <taxon>Bacillati</taxon>
        <taxon>Actinomycetota</taxon>
        <taxon>Actinomycetes</taxon>
        <taxon>Propionibacteriales</taxon>
        <taxon>Kribbellaceae</taxon>
        <taxon>Kribbella</taxon>
    </lineage>
</organism>
<evidence type="ECO:0000256" key="3">
    <source>
        <dbReference type="ARBA" id="ARBA00023163"/>
    </source>
</evidence>
<comment type="caution">
    <text evidence="6">The sequence shown here is derived from an EMBL/GenBank/DDBJ whole genome shotgun (WGS) entry which is preliminary data.</text>
</comment>
<dbReference type="GO" id="GO:0003700">
    <property type="term" value="F:DNA-binding transcription factor activity"/>
    <property type="evidence" value="ECO:0007669"/>
    <property type="project" value="TreeGrafter"/>
</dbReference>
<protein>
    <submittedName>
        <fullName evidence="6">TetR family transcriptional regulator</fullName>
    </submittedName>
</protein>
<dbReference type="InterPro" id="IPR050109">
    <property type="entry name" value="HTH-type_TetR-like_transc_reg"/>
</dbReference>
<dbReference type="PRINTS" id="PR00455">
    <property type="entry name" value="HTHTETR"/>
</dbReference>
<keyword evidence="3" id="KW-0804">Transcription</keyword>
<dbReference type="EMBL" id="SNWQ01000002">
    <property type="protein sequence ID" value="TDO52768.1"/>
    <property type="molecule type" value="Genomic_DNA"/>
</dbReference>
<keyword evidence="2 4" id="KW-0238">DNA-binding</keyword>
<dbReference type="InterPro" id="IPR001647">
    <property type="entry name" value="HTH_TetR"/>
</dbReference>
<dbReference type="SUPFAM" id="SSF46689">
    <property type="entry name" value="Homeodomain-like"/>
    <property type="match status" value="1"/>
</dbReference>
<proteinExistence type="predicted"/>
<dbReference type="GO" id="GO:0000976">
    <property type="term" value="F:transcription cis-regulatory region binding"/>
    <property type="evidence" value="ECO:0007669"/>
    <property type="project" value="TreeGrafter"/>
</dbReference>
<dbReference type="InterPro" id="IPR023772">
    <property type="entry name" value="DNA-bd_HTH_TetR-type_CS"/>
</dbReference>
<dbReference type="Pfam" id="PF16859">
    <property type="entry name" value="TetR_C_11"/>
    <property type="match status" value="1"/>
</dbReference>
<dbReference type="RefSeq" id="WP_133799150.1">
    <property type="nucleotide sequence ID" value="NZ_SNWQ01000002.1"/>
</dbReference>
<keyword evidence="7" id="KW-1185">Reference proteome</keyword>
<dbReference type="OrthoDB" id="9796019at2"/>
<name>A0A4R6KMF2_9ACTN</name>
<feature type="DNA-binding region" description="H-T-H motif" evidence="4">
    <location>
        <begin position="39"/>
        <end position="58"/>
    </location>
</feature>
<evidence type="ECO:0000259" key="5">
    <source>
        <dbReference type="PROSITE" id="PS50977"/>
    </source>
</evidence>
<dbReference type="InterPro" id="IPR036271">
    <property type="entry name" value="Tet_transcr_reg_TetR-rel_C_sf"/>
</dbReference>
<dbReference type="InterPro" id="IPR011075">
    <property type="entry name" value="TetR_C"/>
</dbReference>
<evidence type="ECO:0000313" key="6">
    <source>
        <dbReference type="EMBL" id="TDO52768.1"/>
    </source>
</evidence>
<reference evidence="6 7" key="1">
    <citation type="submission" date="2019-03" db="EMBL/GenBank/DDBJ databases">
        <title>Genomic Encyclopedia of Type Strains, Phase III (KMG-III): the genomes of soil and plant-associated and newly described type strains.</title>
        <authorList>
            <person name="Whitman W."/>
        </authorList>
    </citation>
    <scope>NUCLEOTIDE SEQUENCE [LARGE SCALE GENOMIC DNA]</scope>
    <source>
        <strain evidence="6 7">VKM Ac-2527</strain>
    </source>
</reference>
<evidence type="ECO:0000256" key="1">
    <source>
        <dbReference type="ARBA" id="ARBA00023015"/>
    </source>
</evidence>
<feature type="domain" description="HTH tetR-type" evidence="5">
    <location>
        <begin position="16"/>
        <end position="76"/>
    </location>
</feature>
<dbReference type="SUPFAM" id="SSF48498">
    <property type="entry name" value="Tetracyclin repressor-like, C-terminal domain"/>
    <property type="match status" value="1"/>
</dbReference>
<dbReference type="PROSITE" id="PS50977">
    <property type="entry name" value="HTH_TETR_2"/>
    <property type="match status" value="1"/>
</dbReference>
<dbReference type="Gene3D" id="1.10.10.60">
    <property type="entry name" value="Homeodomain-like"/>
    <property type="match status" value="1"/>
</dbReference>
<gene>
    <name evidence="6" type="ORF">EV643_102610</name>
</gene>
<evidence type="ECO:0000313" key="7">
    <source>
        <dbReference type="Proteomes" id="UP000295388"/>
    </source>
</evidence>
<dbReference type="AlphaFoldDB" id="A0A4R6KMF2"/>
<dbReference type="Proteomes" id="UP000295388">
    <property type="component" value="Unassembled WGS sequence"/>
</dbReference>
<sequence>METHGERPRRGRPRDPEAEPRIRRYAVQLLLERGFDKMTVDDVAEAAGVGKATIYRRWASKEQLANDALTEMFDIQIPDADTGSIAGDLLRVYTDALAFVNSPRGSGLIRLAVTEANRDVQIASLYREFLDRRIKLTEEALERARQRGEPISDDADPVLMVEWLAGVLILRMLTNQPMPTVEDVDHLVAMTMRSITE</sequence>
<dbReference type="PANTHER" id="PTHR30055">
    <property type="entry name" value="HTH-TYPE TRANSCRIPTIONAL REGULATOR RUTR"/>
    <property type="match status" value="1"/>
</dbReference>
<dbReference type="Gene3D" id="1.10.357.10">
    <property type="entry name" value="Tetracycline Repressor, domain 2"/>
    <property type="match status" value="1"/>
</dbReference>
<evidence type="ECO:0000256" key="4">
    <source>
        <dbReference type="PROSITE-ProRule" id="PRU00335"/>
    </source>
</evidence>
<dbReference type="PANTHER" id="PTHR30055:SF148">
    <property type="entry name" value="TETR-FAMILY TRANSCRIPTIONAL REGULATOR"/>
    <property type="match status" value="1"/>
</dbReference>